<protein>
    <submittedName>
        <fullName evidence="1">Uncharacterized protein</fullName>
    </submittedName>
</protein>
<dbReference type="Proteomes" id="UP000805193">
    <property type="component" value="Unassembled WGS sequence"/>
</dbReference>
<dbReference type="EMBL" id="JABSTQ010010613">
    <property type="protein sequence ID" value="KAG0419515.1"/>
    <property type="molecule type" value="Genomic_DNA"/>
</dbReference>
<sequence>MTGMPAARWGGYPRLFTEKTSSLLNEALQMLHRAKDNRERRWLQMYVQRLAALSGDLERSTTNFGSPSTVPSPQRRSQQQTVPTTGQISPPPSPSASKMKTRTTTQGSVREVARELGKPEEVTRPNFLTEYDPLAGQLHQQAAHESRLRVTTETYSLDDGGHVPMRPTTPVVADDMSRLIRKIQSMAGLDVTQEEVMRMFPKRNARFEGAGQDAGDGEKASTRPTSAPTRPPMQGPTSPPARPAKAAADRRLRPAGTDEDDLVLQLEREKFLPDRSADSWDSPEVGRTSASESRNSAAEGMSKTSIPSKTRRSAEVA</sequence>
<organism evidence="1 2">
    <name type="scientific">Ixodes persulcatus</name>
    <name type="common">Taiga tick</name>
    <dbReference type="NCBI Taxonomy" id="34615"/>
    <lineage>
        <taxon>Eukaryota</taxon>
        <taxon>Metazoa</taxon>
        <taxon>Ecdysozoa</taxon>
        <taxon>Arthropoda</taxon>
        <taxon>Chelicerata</taxon>
        <taxon>Arachnida</taxon>
        <taxon>Acari</taxon>
        <taxon>Parasitiformes</taxon>
        <taxon>Ixodida</taxon>
        <taxon>Ixodoidea</taxon>
        <taxon>Ixodidae</taxon>
        <taxon>Ixodinae</taxon>
        <taxon>Ixodes</taxon>
    </lineage>
</organism>
<comment type="caution">
    <text evidence="1">The sequence shown here is derived from an EMBL/GenBank/DDBJ whole genome shotgun (WGS) entry which is preliminary data.</text>
</comment>
<evidence type="ECO:0000313" key="1">
    <source>
        <dbReference type="EMBL" id="KAG0419515.1"/>
    </source>
</evidence>
<accession>A0AC60PGT5</accession>
<evidence type="ECO:0000313" key="2">
    <source>
        <dbReference type="Proteomes" id="UP000805193"/>
    </source>
</evidence>
<proteinExistence type="predicted"/>
<gene>
    <name evidence="1" type="ORF">HPB47_004042</name>
</gene>
<reference evidence="1 2" key="1">
    <citation type="journal article" date="2020" name="Cell">
        <title>Large-Scale Comparative Analyses of Tick Genomes Elucidate Their Genetic Diversity and Vector Capacities.</title>
        <authorList>
            <consortium name="Tick Genome and Microbiome Consortium (TIGMIC)"/>
            <person name="Jia N."/>
            <person name="Wang J."/>
            <person name="Shi W."/>
            <person name="Du L."/>
            <person name="Sun Y."/>
            <person name="Zhan W."/>
            <person name="Jiang J.F."/>
            <person name="Wang Q."/>
            <person name="Zhang B."/>
            <person name="Ji P."/>
            <person name="Bell-Sakyi L."/>
            <person name="Cui X.M."/>
            <person name="Yuan T.T."/>
            <person name="Jiang B.G."/>
            <person name="Yang W.F."/>
            <person name="Lam T.T."/>
            <person name="Chang Q.C."/>
            <person name="Ding S.J."/>
            <person name="Wang X.J."/>
            <person name="Zhu J.G."/>
            <person name="Ruan X.D."/>
            <person name="Zhao L."/>
            <person name="Wei J.T."/>
            <person name="Ye R.Z."/>
            <person name="Que T.C."/>
            <person name="Du C.H."/>
            <person name="Zhou Y.H."/>
            <person name="Cheng J.X."/>
            <person name="Dai P.F."/>
            <person name="Guo W.B."/>
            <person name="Han X.H."/>
            <person name="Huang E.J."/>
            <person name="Li L.F."/>
            <person name="Wei W."/>
            <person name="Gao Y.C."/>
            <person name="Liu J.Z."/>
            <person name="Shao H.Z."/>
            <person name="Wang X."/>
            <person name="Wang C.C."/>
            <person name="Yang T.C."/>
            <person name="Huo Q.B."/>
            <person name="Li W."/>
            <person name="Chen H.Y."/>
            <person name="Chen S.E."/>
            <person name="Zhou L.G."/>
            <person name="Ni X.B."/>
            <person name="Tian J.H."/>
            <person name="Sheng Y."/>
            <person name="Liu T."/>
            <person name="Pan Y.S."/>
            <person name="Xia L.Y."/>
            <person name="Li J."/>
            <person name="Zhao F."/>
            <person name="Cao W.C."/>
        </authorList>
    </citation>
    <scope>NUCLEOTIDE SEQUENCE [LARGE SCALE GENOMIC DNA]</scope>
    <source>
        <strain evidence="1">Iper-2018</strain>
    </source>
</reference>
<keyword evidence="2" id="KW-1185">Reference proteome</keyword>
<name>A0AC60PGT5_IXOPE</name>